<evidence type="ECO:0000313" key="9">
    <source>
        <dbReference type="Proteomes" id="UP000095282"/>
    </source>
</evidence>
<comment type="catalytic activity">
    <reaction evidence="1">
        <text>a phosphate monoester + H2O = an alcohol + phosphate</text>
        <dbReference type="Rhea" id="RHEA:15017"/>
        <dbReference type="ChEBI" id="CHEBI:15377"/>
        <dbReference type="ChEBI" id="CHEBI:30879"/>
        <dbReference type="ChEBI" id="CHEBI:43474"/>
        <dbReference type="ChEBI" id="CHEBI:67140"/>
        <dbReference type="EC" id="3.1.3.2"/>
    </reaction>
</comment>
<dbReference type="WBParaSite" id="Csp11.Scaffold629.g16475.t3">
    <property type="protein sequence ID" value="Csp11.Scaffold629.g16475.t3"/>
    <property type="gene ID" value="Csp11.Scaffold629.g16475"/>
</dbReference>
<dbReference type="SUPFAM" id="SSF53254">
    <property type="entry name" value="Phosphoglycerate mutase-like"/>
    <property type="match status" value="1"/>
</dbReference>
<evidence type="ECO:0000256" key="1">
    <source>
        <dbReference type="ARBA" id="ARBA00000032"/>
    </source>
</evidence>
<keyword evidence="7" id="KW-0812">Transmembrane</keyword>
<dbReference type="InterPro" id="IPR029033">
    <property type="entry name" value="His_PPase_superfam"/>
</dbReference>
<dbReference type="Gene3D" id="3.40.50.1240">
    <property type="entry name" value="Phosphoglycerate mutase-like"/>
    <property type="match status" value="1"/>
</dbReference>
<keyword evidence="4" id="KW-0378">Hydrolase</keyword>
<dbReference type="Proteomes" id="UP000095282">
    <property type="component" value="Unplaced"/>
</dbReference>
<keyword evidence="9" id="KW-1185">Reference proteome</keyword>
<keyword evidence="7" id="KW-0472">Membrane</keyword>
<dbReference type="InterPro" id="IPR050645">
    <property type="entry name" value="Histidine_acid_phosphatase"/>
</dbReference>
<dbReference type="AlphaFoldDB" id="A0A1I7UAC8"/>
<dbReference type="PANTHER" id="PTHR11567:SF211">
    <property type="entry name" value="PROSTATIC ACID PHOSPHATASE"/>
    <property type="match status" value="1"/>
</dbReference>
<evidence type="ECO:0000256" key="4">
    <source>
        <dbReference type="ARBA" id="ARBA00022801"/>
    </source>
</evidence>
<protein>
    <recommendedName>
        <fullName evidence="2">acid phosphatase</fullName>
        <ecNumber evidence="2">3.1.3.2</ecNumber>
    </recommendedName>
</protein>
<evidence type="ECO:0000256" key="6">
    <source>
        <dbReference type="ARBA" id="ARBA00023180"/>
    </source>
</evidence>
<dbReference type="PANTHER" id="PTHR11567">
    <property type="entry name" value="ACID PHOSPHATASE-RELATED"/>
    <property type="match status" value="1"/>
</dbReference>
<dbReference type="eggNOG" id="KOG3720">
    <property type="taxonomic scope" value="Eukaryota"/>
</dbReference>
<keyword evidence="6" id="KW-0325">Glycoprotein</keyword>
<evidence type="ECO:0000256" key="8">
    <source>
        <dbReference type="SAM" id="SignalP"/>
    </source>
</evidence>
<evidence type="ECO:0000256" key="2">
    <source>
        <dbReference type="ARBA" id="ARBA00012646"/>
    </source>
</evidence>
<evidence type="ECO:0000313" key="10">
    <source>
        <dbReference type="WBParaSite" id="Csp11.Scaffold629.g16475.t3"/>
    </source>
</evidence>
<feature type="chain" id="PRO_5009308638" description="acid phosphatase" evidence="8">
    <location>
        <begin position="19"/>
        <end position="355"/>
    </location>
</feature>
<dbReference type="STRING" id="1561998.A0A1I7UAC8"/>
<keyword evidence="7" id="KW-1133">Transmembrane helix</keyword>
<keyword evidence="3 8" id="KW-0732">Signal</keyword>
<feature type="signal peptide" evidence="8">
    <location>
        <begin position="1"/>
        <end position="18"/>
    </location>
</feature>
<name>A0A1I7UAC8_9PELO</name>
<evidence type="ECO:0000256" key="3">
    <source>
        <dbReference type="ARBA" id="ARBA00022729"/>
    </source>
</evidence>
<evidence type="ECO:0000256" key="5">
    <source>
        <dbReference type="ARBA" id="ARBA00023157"/>
    </source>
</evidence>
<dbReference type="GO" id="GO:0003993">
    <property type="term" value="F:acid phosphatase activity"/>
    <property type="evidence" value="ECO:0007669"/>
    <property type="project" value="UniProtKB-EC"/>
</dbReference>
<organism evidence="9 10">
    <name type="scientific">Caenorhabditis tropicalis</name>
    <dbReference type="NCBI Taxonomy" id="1561998"/>
    <lineage>
        <taxon>Eukaryota</taxon>
        <taxon>Metazoa</taxon>
        <taxon>Ecdysozoa</taxon>
        <taxon>Nematoda</taxon>
        <taxon>Chromadorea</taxon>
        <taxon>Rhabditida</taxon>
        <taxon>Rhabditina</taxon>
        <taxon>Rhabditomorpha</taxon>
        <taxon>Rhabditoidea</taxon>
        <taxon>Rhabditidae</taxon>
        <taxon>Peloderinae</taxon>
        <taxon>Caenorhabditis</taxon>
    </lineage>
</organism>
<evidence type="ECO:0000256" key="7">
    <source>
        <dbReference type="SAM" id="Phobius"/>
    </source>
</evidence>
<feature type="transmembrane region" description="Helical" evidence="7">
    <location>
        <begin position="315"/>
        <end position="338"/>
    </location>
</feature>
<accession>A0A1I7UAC8</accession>
<sequence>MRVLFYVFLFVIIAIIQAQLISVHVEGIEQSKLIGKVLKDRYVNSFVDPRMLPTQLLVPKLDCNFQLDEWGLFFNLTENDKQKARRNPWFISEKALQRATSQSNTLKERSEENLPALILEKEAGLAVPSWFNEEAYKESLTVFYKALSVMASVGEYHSVKGIRIKTGLLLDKIINDIKEKVRCHEKKTEGVSCDRQKLQVFSTHDLLMLPFLEALGIREEVLGKDLPPEFLSAVIIETMLVDGIPFVKVFYRKNPREITLRDVTDLVRNCPPKKEYCPVDLFTSCCSEFLTTDPKGECYPETSDENTIQWAMTPLSWLLAAIAIFLLVVLIIMTYLVIRYKNQSVVTIKKFSLEN</sequence>
<dbReference type="EC" id="3.1.3.2" evidence="2"/>
<proteinExistence type="predicted"/>
<reference evidence="10" key="1">
    <citation type="submission" date="2016-11" db="UniProtKB">
        <authorList>
            <consortium name="WormBaseParasite"/>
        </authorList>
    </citation>
    <scope>IDENTIFICATION</scope>
</reference>
<keyword evidence="5" id="KW-1015">Disulfide bond</keyword>